<gene>
    <name evidence="1" type="ORF">LOK49_LG10G01019</name>
</gene>
<dbReference type="EMBL" id="CM045767">
    <property type="protein sequence ID" value="KAI7998678.1"/>
    <property type="molecule type" value="Genomic_DNA"/>
</dbReference>
<reference evidence="1 2" key="1">
    <citation type="journal article" date="2022" name="Plant J.">
        <title>Chromosome-level genome of Camellia lanceoleosa provides a valuable resource for understanding genome evolution and self-incompatibility.</title>
        <authorList>
            <person name="Gong W."/>
            <person name="Xiao S."/>
            <person name="Wang L."/>
            <person name="Liao Z."/>
            <person name="Chang Y."/>
            <person name="Mo W."/>
            <person name="Hu G."/>
            <person name="Li W."/>
            <person name="Zhao G."/>
            <person name="Zhu H."/>
            <person name="Hu X."/>
            <person name="Ji K."/>
            <person name="Xiang X."/>
            <person name="Song Q."/>
            <person name="Yuan D."/>
            <person name="Jin S."/>
            <person name="Zhang L."/>
        </authorList>
    </citation>
    <scope>NUCLEOTIDE SEQUENCE [LARGE SCALE GENOMIC DNA]</scope>
    <source>
        <strain evidence="1">SQ_2022a</strain>
    </source>
</reference>
<evidence type="ECO:0000313" key="2">
    <source>
        <dbReference type="Proteomes" id="UP001060215"/>
    </source>
</evidence>
<protein>
    <submittedName>
        <fullName evidence="1">F-box/LRR-repeat protein 15</fullName>
    </submittedName>
</protein>
<keyword evidence="2" id="KW-1185">Reference proteome</keyword>
<comment type="caution">
    <text evidence="1">The sequence shown here is derived from an EMBL/GenBank/DDBJ whole genome shotgun (WGS) entry which is preliminary data.</text>
</comment>
<proteinExistence type="predicted"/>
<sequence>MKRLSEEAGAADDGNSNSEDKIPRQKKKVRVLDPIGEEFGCSEEPGMEIQRQENQGTGSQVICVQQSSSVVEGIRAICTIDVSDSEEPDRGIEGCQKNHHIIDVEEEIDKGDHGKDLGNMGPITACGNSNRNCESIMMVDHGTGKENSSWDLNLGQMEFDLNLPAMEADEGGSERGLHEHTQLGPVIAQRVDIIHISSDESEDEDQKLPDERDARRKGKEIGEGFADESNGSTHMGLVTLELGTSSDGCVSMSSGKRYTREEKGKAKLVDPWLSLAPNLIPFDSRPGGQELIRSADSGGIQLNETNHPKETIQLWGTENLEFRREPERRIVRAPQILNQRADTNRFREIARHHASRLAVPNSQREDPQESFNKEMQMQPIEAGKKHENFLGPFYTEMKLIKERNMKHSPQKLIIWKPSKDRDHNISMPSVPLLLDLSLEVLAKNAEAIVSLEHIPDSLKHRLTDLLCDSRKMNIHALDLLVQGSPTEIRIKDCSWITEEQFTKRFGSFDPKNLKVLQLDLCGQCLLGGNLVKTLARSPNSLPDLAIISLKGACRLTDIALKELLVSAPALQSINLSQCSLLSNTGIDILADSLGAILKELYIDNCQRIDAMLIAPVMKKFKHLEVLSVAGIQTVCDEFLTDIIPVCGRNLKELDLAGCLKLTDISTEVIGNTCPGMCSLGISNLHKLTDLSMQYLANGCQSIQTLKLRQNSFSDEAIAAFLEASGKSLKDLSLNNVRKVGPNTALSLAKCSKELLSLDLSWCRKITNEALGLIVDSCLSLKLLKIFGCTQIGDEFLNGHSNSLVQIIGCSMTPVLDHLNMREPDKALLRYSPLTFSSHSPSSDH</sequence>
<evidence type="ECO:0000313" key="1">
    <source>
        <dbReference type="EMBL" id="KAI7998678.1"/>
    </source>
</evidence>
<name>A0ACC0GDQ2_9ERIC</name>
<dbReference type="Proteomes" id="UP001060215">
    <property type="component" value="Chromosome 10"/>
</dbReference>
<organism evidence="1 2">
    <name type="scientific">Camellia lanceoleosa</name>
    <dbReference type="NCBI Taxonomy" id="1840588"/>
    <lineage>
        <taxon>Eukaryota</taxon>
        <taxon>Viridiplantae</taxon>
        <taxon>Streptophyta</taxon>
        <taxon>Embryophyta</taxon>
        <taxon>Tracheophyta</taxon>
        <taxon>Spermatophyta</taxon>
        <taxon>Magnoliopsida</taxon>
        <taxon>eudicotyledons</taxon>
        <taxon>Gunneridae</taxon>
        <taxon>Pentapetalae</taxon>
        <taxon>asterids</taxon>
        <taxon>Ericales</taxon>
        <taxon>Theaceae</taxon>
        <taxon>Camellia</taxon>
    </lineage>
</organism>
<accession>A0ACC0GDQ2</accession>